<keyword evidence="5" id="KW-0375">Hydrogen ion transport</keyword>
<dbReference type="CDD" id="cd12153">
    <property type="entry name" value="F1-ATPase_epsilon"/>
    <property type="match status" value="1"/>
</dbReference>
<evidence type="ECO:0000256" key="1">
    <source>
        <dbReference type="ARBA" id="ARBA00004273"/>
    </source>
</evidence>
<evidence type="ECO:0000313" key="14">
    <source>
        <dbReference type="EMBL" id="BAK04961.1"/>
    </source>
</evidence>
<keyword evidence="8" id="KW-0496">Mitochondrion</keyword>
<evidence type="ECO:0000256" key="12">
    <source>
        <dbReference type="ARBA" id="ARBA00025364"/>
    </source>
</evidence>
<keyword evidence="11" id="KW-0066">ATP synthesis</keyword>
<dbReference type="GO" id="GO:0046933">
    <property type="term" value="F:proton-transporting ATP synthase activity, rotational mechanism"/>
    <property type="evidence" value="ECO:0007669"/>
    <property type="project" value="InterPro"/>
</dbReference>
<comment type="subcellular location">
    <subcellularLocation>
        <location evidence="1">Mitochondrion inner membrane</location>
    </subcellularLocation>
</comment>
<keyword evidence="9" id="KW-0472">Membrane</keyword>
<keyword evidence="4" id="KW-0813">Transport</keyword>
<dbReference type="Pfam" id="PF04627">
    <property type="entry name" value="ATP-synt_Eps"/>
    <property type="match status" value="1"/>
</dbReference>
<dbReference type="EMBL" id="AK376715">
    <property type="protein sequence ID" value="BAK07909.1"/>
    <property type="molecule type" value="mRNA"/>
</dbReference>
<dbReference type="SUPFAM" id="SSF48690">
    <property type="entry name" value="Epsilon subunit of mitochondrial F1F0-ATP synthase"/>
    <property type="match status" value="1"/>
</dbReference>
<comment type="subunit">
    <text evidence="3">F-type ATPases have 2 components, CF(1) - the catalytic core - and CF(0) - the membrane proton channel. CF(1) has five subunits: alpha(3), beta(3), gamma(1), delta(1), epsilon(1). CF(0) has three main subunits: a, b and c.</text>
</comment>
<name>F2EC89_HORVV</name>
<keyword evidence="6" id="KW-0999">Mitochondrion inner membrane</keyword>
<evidence type="ECO:0000256" key="7">
    <source>
        <dbReference type="ARBA" id="ARBA00023065"/>
    </source>
</evidence>
<dbReference type="AlphaFoldDB" id="F2EC89"/>
<accession>F2EC89</accession>
<dbReference type="InterPro" id="IPR006721">
    <property type="entry name" value="ATP_synth_F1_esu_mt"/>
</dbReference>
<proteinExistence type="evidence at transcript level"/>
<organism evidence="14">
    <name type="scientific">Hordeum vulgare subsp. vulgare</name>
    <name type="common">Domesticated barley</name>
    <dbReference type="NCBI Taxonomy" id="112509"/>
    <lineage>
        <taxon>Eukaryota</taxon>
        <taxon>Viridiplantae</taxon>
        <taxon>Streptophyta</taxon>
        <taxon>Embryophyta</taxon>
        <taxon>Tracheophyta</taxon>
        <taxon>Spermatophyta</taxon>
        <taxon>Magnoliopsida</taxon>
        <taxon>Liliopsida</taxon>
        <taxon>Poales</taxon>
        <taxon>Poaceae</taxon>
        <taxon>BOP clade</taxon>
        <taxon>Pooideae</taxon>
        <taxon>Triticodae</taxon>
        <taxon>Triticeae</taxon>
        <taxon>Hordeinae</taxon>
        <taxon>Hordeum</taxon>
    </lineage>
</organism>
<evidence type="ECO:0000256" key="11">
    <source>
        <dbReference type="ARBA" id="ARBA00023310"/>
    </source>
</evidence>
<dbReference type="FunFam" id="1.10.1620.20:FF:000002">
    <property type="entry name" value="ATP synthase subunit epsilon, mitochondrial"/>
    <property type="match status" value="1"/>
</dbReference>
<evidence type="ECO:0000256" key="3">
    <source>
        <dbReference type="ARBA" id="ARBA00011648"/>
    </source>
</evidence>
<dbReference type="InterPro" id="IPR036742">
    <property type="entry name" value="ATP_synth_F1_esu_sf_mt"/>
</dbReference>
<evidence type="ECO:0000256" key="10">
    <source>
        <dbReference type="ARBA" id="ARBA00023196"/>
    </source>
</evidence>
<evidence type="ECO:0000256" key="4">
    <source>
        <dbReference type="ARBA" id="ARBA00022448"/>
    </source>
</evidence>
<evidence type="ECO:0000256" key="9">
    <source>
        <dbReference type="ARBA" id="ARBA00023136"/>
    </source>
</evidence>
<evidence type="ECO:0000313" key="15">
    <source>
        <dbReference type="EMBL" id="BAK07909.1"/>
    </source>
</evidence>
<dbReference type="Gramene" id="HORVU.MOREX.r2.5HG0351850.1">
    <property type="protein sequence ID" value="HORVU.MOREX.r2.5HG0351850.1"/>
    <property type="gene ID" value="HORVU.MOREX.r2.5HG0351850"/>
</dbReference>
<dbReference type="PANTHER" id="PTHR12448:SF0">
    <property type="entry name" value="ATP SYNTHASE SUBUNIT EPSILON, MITOCHONDRIAL"/>
    <property type="match status" value="1"/>
</dbReference>
<dbReference type="GO" id="GO:0045259">
    <property type="term" value="C:proton-transporting ATP synthase complex"/>
    <property type="evidence" value="ECO:0007669"/>
    <property type="project" value="UniProtKB-KW"/>
</dbReference>
<dbReference type="GO" id="GO:0005743">
    <property type="term" value="C:mitochondrial inner membrane"/>
    <property type="evidence" value="ECO:0007669"/>
    <property type="project" value="UniProtKB-SubCell"/>
</dbReference>
<evidence type="ECO:0000256" key="8">
    <source>
        <dbReference type="ARBA" id="ARBA00023128"/>
    </source>
</evidence>
<comment type="function">
    <text evidence="12">Mitochondrial membrane ATP synthase (F(1)F(0) ATP synthase or Complex V) produces ATP from ADP in the presence of a proton gradient across the membrane which is generated by electron transport complexes of the respiratory chain. F-type ATPases consist of two structural domains, F(1) - containing the extramembraneous catalytic core, and F(0) - containing the membrane proton channel, linked together by a central stalk and a peripheral stalk. During catalysis, ATP synthesis in the catalytic domain of F(1) is coupled via a rotary mechanism of the central stalk subunits to proton translocation. Part of the complex F(1) domain and of the central stalk which is part of the complex rotary element. Rotation of the central stalk against the surrounding alpha(3)beta(3) subunits leads to hydrolysis of ATP in three separate catalytic sites on the beta subunits.</text>
</comment>
<dbReference type="PANTHER" id="PTHR12448">
    <property type="entry name" value="ATP SYNTHASE EPSILON CHAIN, MITOCHONDRIAL"/>
    <property type="match status" value="1"/>
</dbReference>
<dbReference type="ExpressionAtlas" id="F2EC89">
    <property type="expression patterns" value="differential"/>
</dbReference>
<evidence type="ECO:0000256" key="13">
    <source>
        <dbReference type="ARBA" id="ARBA00070654"/>
    </source>
</evidence>
<dbReference type="EMBL" id="AK373764">
    <property type="protein sequence ID" value="BAK04961.1"/>
    <property type="molecule type" value="mRNA"/>
</dbReference>
<reference evidence="14" key="1">
    <citation type="journal article" date="2011" name="Plant Physiol.">
        <title>Comprehensive sequence analysis of 24,783 barley full-length cDNAs derived from 12 clone libraries.</title>
        <authorList>
            <person name="Matsumoto T."/>
            <person name="Tanaka T."/>
            <person name="Sakai H."/>
            <person name="Amano N."/>
            <person name="Kanamori H."/>
            <person name="Kurita K."/>
            <person name="Kikuta A."/>
            <person name="Kamiya K."/>
            <person name="Yamamoto M."/>
            <person name="Ikawa H."/>
            <person name="Fujii N."/>
            <person name="Hori K."/>
            <person name="Itoh T."/>
            <person name="Sato K."/>
        </authorList>
    </citation>
    <scope>NUCLEOTIDE SEQUENCE</scope>
    <source>
        <tissue evidence="15">Flower</tissue>
    </source>
</reference>
<evidence type="ECO:0000256" key="6">
    <source>
        <dbReference type="ARBA" id="ARBA00022792"/>
    </source>
</evidence>
<comment type="similarity">
    <text evidence="2">Belongs to the eukaryotic ATPase epsilon family.</text>
</comment>
<protein>
    <recommendedName>
        <fullName evidence="13">ATP synthase subunit epsilon, mitochondrial</fullName>
    </recommendedName>
</protein>
<dbReference type="Gene3D" id="1.10.1620.20">
    <property type="entry name" value="ATP synthase, F1 complex, epsilon subunit superfamily, mitochondrial"/>
    <property type="match status" value="1"/>
</dbReference>
<keyword evidence="7" id="KW-0406">Ion transport</keyword>
<keyword evidence="10" id="KW-0139">CF(1)</keyword>
<evidence type="ECO:0000256" key="5">
    <source>
        <dbReference type="ARBA" id="ARBA00022781"/>
    </source>
</evidence>
<evidence type="ECO:0000256" key="2">
    <source>
        <dbReference type="ARBA" id="ARBA00009502"/>
    </source>
</evidence>
<sequence>MSATKAAAPFWRAAGMTYIGYSKMCADMVRSCLKEPYKSEAAEFEKVHFSRAKWVDGKQPKTTICEDDK</sequence>